<dbReference type="STRING" id="314271.RB2654_19333"/>
<dbReference type="InterPro" id="IPR013022">
    <property type="entry name" value="Xyl_isomerase-like_TIM-brl"/>
</dbReference>
<dbReference type="HOGENOM" id="CLU_050006_1_2_5"/>
<dbReference type="GO" id="GO:0008903">
    <property type="term" value="F:hydroxypyruvate isomerase activity"/>
    <property type="evidence" value="ECO:0007669"/>
    <property type="project" value="TreeGrafter"/>
</dbReference>
<dbReference type="Gene3D" id="3.20.20.150">
    <property type="entry name" value="Divalent-metal-dependent TIM barrel enzymes"/>
    <property type="match status" value="1"/>
</dbReference>
<dbReference type="EMBL" id="AAMT01000001">
    <property type="protein sequence ID" value="EAQ14768.1"/>
    <property type="molecule type" value="Genomic_DNA"/>
</dbReference>
<keyword evidence="1 3" id="KW-0413">Isomerase</keyword>
<reference evidence="3 4" key="1">
    <citation type="journal article" date="2010" name="J. Bacteriol.">
        <title>Genome sequences of Pelagibaca bermudensis HTCC2601T and Maritimibacter alkaliphilus HTCC2654T, the type strains of two marine Roseobacter genera.</title>
        <authorList>
            <person name="Thrash J.C."/>
            <person name="Cho J.C."/>
            <person name="Ferriera S."/>
            <person name="Johnson J."/>
            <person name="Vergin K.L."/>
            <person name="Giovannoni S.J."/>
        </authorList>
    </citation>
    <scope>NUCLEOTIDE SEQUENCE [LARGE SCALE GENOMIC DNA]</scope>
    <source>
        <strain evidence="3 4">HTCC2654</strain>
    </source>
</reference>
<sequence length="287" mass="29939">MSFALRYAPHLGFRGFDTPLFAHAAPSRDPVDQIAFAAAEGFAGIQDPWFSSRPEGDKARIAKALTASGLAAGTLGIGGLSDLRQPLWFPGDASGERVLQAACDQAFADAARIGARDLAIVPAGTTALGQDAAEDAFAARLSTLADRAAAAGLTLNVEVVDPAAIPGQLFTSFAQAARVVRRIGHPAVRLIYDTGHLIATDGDLLTPLTRDADIIGPVQIAGQPGRCEPGADPRIRPVLDALAARGFAGLVELEHLWADPSAQSERAGIDWLHAIDAELTQAKRTGT</sequence>
<gene>
    <name evidence="3" type="ORF">RB2654_19333</name>
</gene>
<dbReference type="PANTHER" id="PTHR43489:SF6">
    <property type="entry name" value="HYDROXYPYRUVATE ISOMERASE-RELATED"/>
    <property type="match status" value="1"/>
</dbReference>
<dbReference type="InterPro" id="IPR036237">
    <property type="entry name" value="Xyl_isomerase-like_sf"/>
</dbReference>
<accession>A3VA27</accession>
<proteinExistence type="predicted"/>
<dbReference type="RefSeq" id="WP_008334626.1">
    <property type="nucleotide sequence ID" value="NZ_CH902578.1"/>
</dbReference>
<dbReference type="Pfam" id="PF01261">
    <property type="entry name" value="AP_endonuc_2"/>
    <property type="match status" value="1"/>
</dbReference>
<dbReference type="SUPFAM" id="SSF51658">
    <property type="entry name" value="Xylose isomerase-like"/>
    <property type="match status" value="1"/>
</dbReference>
<evidence type="ECO:0000313" key="4">
    <source>
        <dbReference type="Proteomes" id="UP000002931"/>
    </source>
</evidence>
<comment type="caution">
    <text evidence="3">The sequence shown here is derived from an EMBL/GenBank/DDBJ whole genome shotgun (WGS) entry which is preliminary data.</text>
</comment>
<evidence type="ECO:0000313" key="3">
    <source>
        <dbReference type="EMBL" id="EAQ14768.1"/>
    </source>
</evidence>
<feature type="domain" description="Xylose isomerase-like TIM barrel" evidence="2">
    <location>
        <begin position="35"/>
        <end position="273"/>
    </location>
</feature>
<name>A3VA27_9RHOB</name>
<dbReference type="InterPro" id="IPR050417">
    <property type="entry name" value="Sugar_Epim/Isomerase"/>
</dbReference>
<organism evidence="3 4">
    <name type="scientific">Maritimibacter alkaliphilus HTCC2654</name>
    <dbReference type="NCBI Taxonomy" id="314271"/>
    <lineage>
        <taxon>Bacteria</taxon>
        <taxon>Pseudomonadati</taxon>
        <taxon>Pseudomonadota</taxon>
        <taxon>Alphaproteobacteria</taxon>
        <taxon>Rhodobacterales</taxon>
        <taxon>Roseobacteraceae</taxon>
        <taxon>Maritimibacter</taxon>
    </lineage>
</organism>
<dbReference type="Proteomes" id="UP000002931">
    <property type="component" value="Unassembled WGS sequence"/>
</dbReference>
<dbReference type="PANTHER" id="PTHR43489">
    <property type="entry name" value="ISOMERASE"/>
    <property type="match status" value="1"/>
</dbReference>
<dbReference type="eggNOG" id="COG3622">
    <property type="taxonomic scope" value="Bacteria"/>
</dbReference>
<dbReference type="AlphaFoldDB" id="A3VA27"/>
<protein>
    <submittedName>
        <fullName evidence="3">Putative hydroxypyruvate isomerase</fullName>
    </submittedName>
</protein>
<keyword evidence="4" id="KW-1185">Reference proteome</keyword>
<keyword evidence="3" id="KW-0670">Pyruvate</keyword>
<evidence type="ECO:0000256" key="1">
    <source>
        <dbReference type="ARBA" id="ARBA00023235"/>
    </source>
</evidence>
<evidence type="ECO:0000259" key="2">
    <source>
        <dbReference type="Pfam" id="PF01261"/>
    </source>
</evidence>
<dbReference type="GO" id="GO:0046487">
    <property type="term" value="P:glyoxylate metabolic process"/>
    <property type="evidence" value="ECO:0007669"/>
    <property type="project" value="TreeGrafter"/>
</dbReference>
<dbReference type="OrthoDB" id="9786584at2"/>